<accession>B0JP92</accession>
<dbReference type="KEGG" id="mar:MAE_05810"/>
<proteinExistence type="predicted"/>
<dbReference type="EnsemblBacteria" id="BAG00403">
    <property type="protein sequence ID" value="BAG00403"/>
    <property type="gene ID" value="MAE_05810"/>
</dbReference>
<keyword evidence="2" id="KW-1185">Reference proteome</keyword>
<sequence length="55" mass="6382">MTKILIILDIMRLQTVFIQLRDMKSMITIPITLEQLISVIQQLQPSERTKIANLS</sequence>
<dbReference type="EMBL" id="AP009552">
    <property type="protein sequence ID" value="BAG00403.1"/>
    <property type="molecule type" value="Genomic_DNA"/>
</dbReference>
<protein>
    <submittedName>
        <fullName evidence="1">Uncharacterized protein</fullName>
    </submittedName>
</protein>
<evidence type="ECO:0000313" key="1">
    <source>
        <dbReference type="EMBL" id="BAG00403.1"/>
    </source>
</evidence>
<name>B0JP92_MICAN</name>
<gene>
    <name evidence="1" type="ordered locus">MAE_05810</name>
</gene>
<dbReference type="Proteomes" id="UP000001510">
    <property type="component" value="Chromosome"/>
</dbReference>
<evidence type="ECO:0000313" key="2">
    <source>
        <dbReference type="Proteomes" id="UP000001510"/>
    </source>
</evidence>
<organism evidence="1 2">
    <name type="scientific">Microcystis aeruginosa (strain NIES-843 / IAM M-2473)</name>
    <dbReference type="NCBI Taxonomy" id="449447"/>
    <lineage>
        <taxon>Bacteria</taxon>
        <taxon>Bacillati</taxon>
        <taxon>Cyanobacteriota</taxon>
        <taxon>Cyanophyceae</taxon>
        <taxon>Oscillatoriophycideae</taxon>
        <taxon>Chroococcales</taxon>
        <taxon>Microcystaceae</taxon>
        <taxon>Microcystis</taxon>
    </lineage>
</organism>
<dbReference type="PaxDb" id="449447-MAE_05810"/>
<dbReference type="AlphaFoldDB" id="B0JP92"/>
<reference evidence="1 2" key="1">
    <citation type="journal article" date="2007" name="DNA Res.">
        <title>Complete genomic structure of the bloom-forming toxic cyanobacterium Microcystis aeruginosa NIES-843.</title>
        <authorList>
            <person name="Kaneko T."/>
            <person name="Nakajima N."/>
            <person name="Okamoto S."/>
            <person name="Suzuki I."/>
            <person name="Tanabe Y."/>
            <person name="Tamaoki M."/>
            <person name="Nakamura Y."/>
            <person name="Kasai F."/>
            <person name="Watanabe A."/>
            <person name="Kawashima K."/>
            <person name="Kishida Y."/>
            <person name="Ono A."/>
            <person name="Shimizu Y."/>
            <person name="Takahashi C."/>
            <person name="Minami C."/>
            <person name="Fujishiro T."/>
            <person name="Kohara M."/>
            <person name="Katoh M."/>
            <person name="Nakazaki N."/>
            <person name="Nakayama S."/>
            <person name="Yamada M."/>
            <person name="Tabata S."/>
            <person name="Watanabe M.M."/>
        </authorList>
    </citation>
    <scope>NUCLEOTIDE SEQUENCE [LARGE SCALE GENOMIC DNA]</scope>
    <source>
        <strain evidence="2">NIES-843 / IAM M-247</strain>
    </source>
</reference>
<dbReference type="HOGENOM" id="CLU_3027192_0_0_3"/>